<name>A0A5J6V840_9MICO</name>
<sequence>MENAIVTGIGTGVQGSTLPTLRAFRLRASGFVPGSVGGSVRLFDHTVPAPQPIFDPTHDVTPVRIT</sequence>
<dbReference type="EMBL" id="CP044427">
    <property type="protein sequence ID" value="QFG69172.1"/>
    <property type="molecule type" value="Genomic_DNA"/>
</dbReference>
<evidence type="ECO:0000313" key="2">
    <source>
        <dbReference type="Proteomes" id="UP000326546"/>
    </source>
</evidence>
<reference evidence="1 2" key="1">
    <citation type="submission" date="2019-09" db="EMBL/GenBank/DDBJ databases">
        <title>Serinicoccus pratensis sp. nov., isolated from meadow soil.</title>
        <authorList>
            <person name="Zhang W."/>
        </authorList>
    </citation>
    <scope>NUCLEOTIDE SEQUENCE [LARGE SCALE GENOMIC DNA]</scope>
    <source>
        <strain evidence="1 2">W204</strain>
    </source>
</reference>
<accession>A0A5J6V840</accession>
<evidence type="ECO:0000313" key="1">
    <source>
        <dbReference type="EMBL" id="QFG69172.1"/>
    </source>
</evidence>
<organism evidence="1 2">
    <name type="scientific">Ornithinimicrobium pratense</name>
    <dbReference type="NCBI Taxonomy" id="2593973"/>
    <lineage>
        <taxon>Bacteria</taxon>
        <taxon>Bacillati</taxon>
        <taxon>Actinomycetota</taxon>
        <taxon>Actinomycetes</taxon>
        <taxon>Micrococcales</taxon>
        <taxon>Ornithinimicrobiaceae</taxon>
        <taxon>Ornithinimicrobium</taxon>
    </lineage>
</organism>
<keyword evidence="2" id="KW-1185">Reference proteome</keyword>
<gene>
    <name evidence="1" type="ORF">FY030_11065</name>
</gene>
<protein>
    <submittedName>
        <fullName evidence="1">Uncharacterized protein</fullName>
    </submittedName>
</protein>
<proteinExistence type="predicted"/>
<dbReference type="RefSeq" id="WP_158061555.1">
    <property type="nucleotide sequence ID" value="NZ_CP044427.1"/>
</dbReference>
<dbReference type="KEGG" id="serw:FY030_11065"/>
<dbReference type="Proteomes" id="UP000326546">
    <property type="component" value="Chromosome"/>
</dbReference>
<dbReference type="AlphaFoldDB" id="A0A5J6V840"/>